<organism evidence="1 2">
    <name type="scientific">Coniosporium uncinatum</name>
    <dbReference type="NCBI Taxonomy" id="93489"/>
    <lineage>
        <taxon>Eukaryota</taxon>
        <taxon>Fungi</taxon>
        <taxon>Dikarya</taxon>
        <taxon>Ascomycota</taxon>
        <taxon>Pezizomycotina</taxon>
        <taxon>Dothideomycetes</taxon>
        <taxon>Dothideomycetes incertae sedis</taxon>
        <taxon>Coniosporium</taxon>
    </lineage>
</organism>
<sequence length="261" mass="28550">MACKAFRWKFAALLLDNGADLHHGKNASEAMHYAVYDCCDHMVALLLSRGVEPSRGYLHDAIRNFKFPILKHMVAYGADLASPRGHSGTTPANLAARNNTRHPTLSLLAANGAELERKDNEGMNALLWAVQNRMAASVLLLTKYNVDVIRRFPTDRGDASDDSQVVWHPLIHPPTSPFDHIATLPAHFTLRARPSKDLFAGANTPACSPRSHPRTTFAPSMLGTTQLMRAVQKHYSIIVGVLLGAGADTYTKNGDGKDALY</sequence>
<dbReference type="EMBL" id="JAWDJW010002401">
    <property type="protein sequence ID" value="KAK3077890.1"/>
    <property type="molecule type" value="Genomic_DNA"/>
</dbReference>
<accession>A0ACC3DMR2</accession>
<reference evidence="1" key="1">
    <citation type="submission" date="2024-09" db="EMBL/GenBank/DDBJ databases">
        <title>Black Yeasts Isolated from many extreme environments.</title>
        <authorList>
            <person name="Coleine C."/>
            <person name="Stajich J.E."/>
            <person name="Selbmann L."/>
        </authorList>
    </citation>
    <scope>NUCLEOTIDE SEQUENCE</scope>
    <source>
        <strain evidence="1">CCFEE 5737</strain>
    </source>
</reference>
<name>A0ACC3DMR2_9PEZI</name>
<gene>
    <name evidence="1" type="ORF">LTS18_008995</name>
</gene>
<evidence type="ECO:0000313" key="1">
    <source>
        <dbReference type="EMBL" id="KAK3077890.1"/>
    </source>
</evidence>
<evidence type="ECO:0000313" key="2">
    <source>
        <dbReference type="Proteomes" id="UP001186974"/>
    </source>
</evidence>
<protein>
    <submittedName>
        <fullName evidence="1">Uncharacterized protein</fullName>
    </submittedName>
</protein>
<proteinExistence type="predicted"/>
<dbReference type="Proteomes" id="UP001186974">
    <property type="component" value="Unassembled WGS sequence"/>
</dbReference>
<keyword evidence="2" id="KW-1185">Reference proteome</keyword>
<comment type="caution">
    <text evidence="1">The sequence shown here is derived from an EMBL/GenBank/DDBJ whole genome shotgun (WGS) entry which is preliminary data.</text>
</comment>